<gene>
    <name evidence="2" type="ORF">SAMN05216289_11097</name>
</gene>
<feature type="transmembrane region" description="Helical" evidence="1">
    <location>
        <begin position="33"/>
        <end position="62"/>
    </location>
</feature>
<accession>A0A1I4XLL1</accession>
<reference evidence="2 3" key="1">
    <citation type="submission" date="2016-10" db="EMBL/GenBank/DDBJ databases">
        <authorList>
            <person name="de Groot N.N."/>
        </authorList>
    </citation>
    <scope>NUCLEOTIDE SEQUENCE [LARGE SCALE GENOMIC DNA]</scope>
    <source>
        <strain evidence="2 3">CGMCC 1.7659</strain>
    </source>
</reference>
<keyword evidence="1" id="KW-0472">Membrane</keyword>
<keyword evidence="1" id="KW-0812">Transmembrane</keyword>
<dbReference type="AlphaFoldDB" id="A0A1I4XLL1"/>
<protein>
    <submittedName>
        <fullName evidence="2">Uncharacterized protein</fullName>
    </submittedName>
</protein>
<name>A0A1I4XLL1_9GAMM</name>
<dbReference type="EMBL" id="FOVF01000010">
    <property type="protein sequence ID" value="SFN26496.1"/>
    <property type="molecule type" value="Genomic_DNA"/>
</dbReference>
<evidence type="ECO:0000256" key="1">
    <source>
        <dbReference type="SAM" id="Phobius"/>
    </source>
</evidence>
<proteinExistence type="predicted"/>
<organism evidence="2 3">
    <name type="scientific">Dokdonella immobilis</name>
    <dbReference type="NCBI Taxonomy" id="578942"/>
    <lineage>
        <taxon>Bacteria</taxon>
        <taxon>Pseudomonadati</taxon>
        <taxon>Pseudomonadota</taxon>
        <taxon>Gammaproteobacteria</taxon>
        <taxon>Lysobacterales</taxon>
        <taxon>Rhodanobacteraceae</taxon>
        <taxon>Dokdonella</taxon>
    </lineage>
</organism>
<keyword evidence="1" id="KW-1133">Transmembrane helix</keyword>
<dbReference type="Proteomes" id="UP000198575">
    <property type="component" value="Unassembled WGS sequence"/>
</dbReference>
<dbReference type="STRING" id="578942.SAMN05216289_11097"/>
<dbReference type="RefSeq" id="WP_092407306.1">
    <property type="nucleotide sequence ID" value="NZ_FOVF01000010.1"/>
</dbReference>
<keyword evidence="3" id="KW-1185">Reference proteome</keyword>
<evidence type="ECO:0000313" key="2">
    <source>
        <dbReference type="EMBL" id="SFN26496.1"/>
    </source>
</evidence>
<sequence>MSVPPPAQSAPIVPFWDRLREITRYPAHSSSMITIVVLALGNLAVFLPFGRFLILLVTVAAYRYAF</sequence>
<evidence type="ECO:0000313" key="3">
    <source>
        <dbReference type="Proteomes" id="UP000198575"/>
    </source>
</evidence>